<reference evidence="4 5" key="1">
    <citation type="journal article" date="2024" name="Commun. Biol.">
        <title>Comparative genomic analysis of thermophilic fungi reveals convergent evolutionary adaptations and gene losses.</title>
        <authorList>
            <person name="Steindorff A.S."/>
            <person name="Aguilar-Pontes M.V."/>
            <person name="Robinson A.J."/>
            <person name="Andreopoulos B."/>
            <person name="LaButti K."/>
            <person name="Kuo A."/>
            <person name="Mondo S."/>
            <person name="Riley R."/>
            <person name="Otillar R."/>
            <person name="Haridas S."/>
            <person name="Lipzen A."/>
            <person name="Grimwood J."/>
            <person name="Schmutz J."/>
            <person name="Clum A."/>
            <person name="Reid I.D."/>
            <person name="Moisan M.C."/>
            <person name="Butler G."/>
            <person name="Nguyen T.T.M."/>
            <person name="Dewar K."/>
            <person name="Conant G."/>
            <person name="Drula E."/>
            <person name="Henrissat B."/>
            <person name="Hansel C."/>
            <person name="Singer S."/>
            <person name="Hutchinson M.I."/>
            <person name="de Vries R.P."/>
            <person name="Natvig D.O."/>
            <person name="Powell A.J."/>
            <person name="Tsang A."/>
            <person name="Grigoriev I.V."/>
        </authorList>
    </citation>
    <scope>NUCLEOTIDE SEQUENCE [LARGE SCALE GENOMIC DNA]</scope>
    <source>
        <strain evidence="4 5">CBS 494.80</strain>
    </source>
</reference>
<proteinExistence type="predicted"/>
<dbReference type="PANTHER" id="PTHR10039">
    <property type="entry name" value="AMELOGENIN"/>
    <property type="match status" value="1"/>
</dbReference>
<dbReference type="InterPro" id="IPR029058">
    <property type="entry name" value="AB_hydrolase_fold"/>
</dbReference>
<dbReference type="SUPFAM" id="SSF48403">
    <property type="entry name" value="Ankyrin repeat"/>
    <property type="match status" value="1"/>
</dbReference>
<dbReference type="InterPro" id="IPR002110">
    <property type="entry name" value="Ankyrin_rpt"/>
</dbReference>
<dbReference type="InterPro" id="IPR056884">
    <property type="entry name" value="NPHP3-like_N"/>
</dbReference>
<dbReference type="PROSITE" id="PS50088">
    <property type="entry name" value="ANK_REPEAT"/>
    <property type="match status" value="1"/>
</dbReference>
<dbReference type="Gene3D" id="3.40.50.1820">
    <property type="entry name" value="alpha/beta hydrolase"/>
    <property type="match status" value="1"/>
</dbReference>
<protein>
    <recommendedName>
        <fullName evidence="3">Nephrocystin 3-like N-terminal domain-containing protein</fullName>
    </recommendedName>
</protein>
<dbReference type="PANTHER" id="PTHR10039:SF5">
    <property type="entry name" value="NACHT DOMAIN-CONTAINING PROTEIN"/>
    <property type="match status" value="1"/>
</dbReference>
<evidence type="ECO:0000313" key="5">
    <source>
        <dbReference type="Proteomes" id="UP001595075"/>
    </source>
</evidence>
<dbReference type="InterPro" id="IPR027417">
    <property type="entry name" value="P-loop_NTPase"/>
</dbReference>
<keyword evidence="1" id="KW-0677">Repeat</keyword>
<dbReference type="EMBL" id="JAZHXI010000013">
    <property type="protein sequence ID" value="KAL2065167.1"/>
    <property type="molecule type" value="Genomic_DNA"/>
</dbReference>
<dbReference type="Pfam" id="PF24883">
    <property type="entry name" value="NPHP3_N"/>
    <property type="match status" value="1"/>
</dbReference>
<evidence type="ECO:0000256" key="2">
    <source>
        <dbReference type="PROSITE-ProRule" id="PRU00023"/>
    </source>
</evidence>
<feature type="repeat" description="ANK" evidence="2">
    <location>
        <begin position="1124"/>
        <end position="1156"/>
    </location>
</feature>
<dbReference type="PROSITE" id="PS50297">
    <property type="entry name" value="ANK_REP_REGION"/>
    <property type="match status" value="1"/>
</dbReference>
<evidence type="ECO:0000313" key="4">
    <source>
        <dbReference type="EMBL" id="KAL2065167.1"/>
    </source>
</evidence>
<sequence>MATLTVPTASFHRAIKPTGITVVADPEGALLDIALLHGLQGHPEKTWTATASSARENVIKSSNRLGFGPRKSSSPLFASTDTIPESSGSAIPVFWPRDLLAADERFDQARILTCGYDSHIVNFFQANNQDNLLGHAQTLLVQLQQIRKTNPNRPLIFVVHSLGGILLKEILDRARRSTHQPQFLTIYTSTKGIIFLGTPHRGSDAAGWGLMATTFAKLALQGANKKILETLKPDNSLLEHLRKVFLEMLEDRKFNIHSFYEQVALTGAPGLQNQVVVSKDSAAVGHARAETVAGIDKNHLEMCRFSGFGDNNYVAISGAIEDYIIAAGVQTSQKKLLRPDVKTIHVSDEALEEEAECIKSLWYPDMDARALDPALTAEPGTCEWILSHQKILLWTTNQESALLFLSGKPGCGKSVLTKYLKDMLPTLPTSRVQLTSESAQIPIVAYFPFNDRGDQKAKKFYSMIRSILYQVFKASPVHFRFSELLESYKLLKTGGPHTGTFEWPLHLLREAWRSILRCDTGVPLYVLVDALDEAETSTARETLALLRPIRPSETKEGCLKVKAFVTGRPEVIIRLCDESYREIPRIRLEDEDEMANTDDIAIYVKNQIVRVPTHRRIELGPLFSQIVKQANGILLWAKLVVEHVVLQAATDSYQEIHRSITEIPSDMKDVYRTMLEREKDNRHAEERRRIFQWVLFATGPITLPNLQVAILMRTNPCSHPGCFSCISEAHNEVGEAEMENRLITRSSGLLELRKAPYSYVPPTVQLIHQSAKDFLLENPKEWFPEMQANLTLSECSHTFLAACCFWYLNHMDLPSTMLASHIYETDPFGRYAVASWPYHVIHSGSQSSLLWAAFSDLIRNREAFDFVCRAGELHHIHSKHQYPTSPITPLIISTYHTLPAFVINLLETSDHMINKRDGSGRTAISMAAEIGNETIFRALLGFKGVDIGLVDKRTMSPFDWAVMAGRASFVQLIMQAKSEVISKHPNFLYSPLCISAQYGHIDLVRQFLSVRNFMWTTAIQCGESRDPLLLAADSGHLEIAKILNSKSHSDLLNPERMGRALRAAWKQNHLLRRWGVIEYLCSFRIDDKQLLSEIFSHATSHGRINTLKVILANQSITVNSITIKGQSPLLFAIEHNQMEVFDYILSAGAEYDYMTLVNAIRLTAFIGTQSSYARMIKALIEGGDIDLRRRDFEGRTPAELLADTIKLNPSNEQHRLLIYLLQGDSNRLFVPQKHMGRLGPRNAAAGDSLKSYKSRRNLVQPLAFYL</sequence>
<dbReference type="SUPFAM" id="SSF52540">
    <property type="entry name" value="P-loop containing nucleoside triphosphate hydrolases"/>
    <property type="match status" value="1"/>
</dbReference>
<evidence type="ECO:0000256" key="1">
    <source>
        <dbReference type="ARBA" id="ARBA00022737"/>
    </source>
</evidence>
<dbReference type="InterPro" id="IPR036770">
    <property type="entry name" value="Ankyrin_rpt-contain_sf"/>
</dbReference>
<dbReference type="Pfam" id="PF12796">
    <property type="entry name" value="Ank_2"/>
    <property type="match status" value="1"/>
</dbReference>
<comment type="caution">
    <text evidence="4">The sequence shown here is derived from an EMBL/GenBank/DDBJ whole genome shotgun (WGS) entry which is preliminary data.</text>
</comment>
<dbReference type="Gene3D" id="3.40.50.300">
    <property type="entry name" value="P-loop containing nucleotide triphosphate hydrolases"/>
    <property type="match status" value="1"/>
</dbReference>
<accession>A0ABR4C5E6</accession>
<dbReference type="Proteomes" id="UP001595075">
    <property type="component" value="Unassembled WGS sequence"/>
</dbReference>
<name>A0ABR4C5E6_9HELO</name>
<dbReference type="Gene3D" id="1.25.40.20">
    <property type="entry name" value="Ankyrin repeat-containing domain"/>
    <property type="match status" value="2"/>
</dbReference>
<gene>
    <name evidence="4" type="ORF">VTL71DRAFT_4308</name>
</gene>
<feature type="domain" description="Nephrocystin 3-like N-terminal" evidence="3">
    <location>
        <begin position="380"/>
        <end position="568"/>
    </location>
</feature>
<keyword evidence="2" id="KW-0040">ANK repeat</keyword>
<evidence type="ECO:0000259" key="3">
    <source>
        <dbReference type="Pfam" id="PF24883"/>
    </source>
</evidence>
<dbReference type="SMART" id="SM00248">
    <property type="entry name" value="ANK"/>
    <property type="match status" value="6"/>
</dbReference>
<dbReference type="SUPFAM" id="SSF53474">
    <property type="entry name" value="alpha/beta-Hydrolases"/>
    <property type="match status" value="1"/>
</dbReference>
<organism evidence="4 5">
    <name type="scientific">Oculimacula yallundae</name>
    <dbReference type="NCBI Taxonomy" id="86028"/>
    <lineage>
        <taxon>Eukaryota</taxon>
        <taxon>Fungi</taxon>
        <taxon>Dikarya</taxon>
        <taxon>Ascomycota</taxon>
        <taxon>Pezizomycotina</taxon>
        <taxon>Leotiomycetes</taxon>
        <taxon>Helotiales</taxon>
        <taxon>Ploettnerulaceae</taxon>
        <taxon>Oculimacula</taxon>
    </lineage>
</organism>
<keyword evidence="5" id="KW-1185">Reference proteome</keyword>